<name>A0A0Q9WFE8_DROVI</name>
<dbReference type="OrthoDB" id="7870399at2759"/>
<sequence>MAPFSICSKCKARTRKVVKDPITLKDIYLCPKCCKAKNETQNIENEQDSKELRRTQLELPALELKKLPLAAVVGATSHSSSRKCTPPIMQTVIINGRKYIAISATASDN</sequence>
<evidence type="ECO:0000313" key="2">
    <source>
        <dbReference type="Proteomes" id="UP000008792"/>
    </source>
</evidence>
<organism evidence="1 2">
    <name type="scientific">Drosophila virilis</name>
    <name type="common">Fruit fly</name>
    <dbReference type="NCBI Taxonomy" id="7244"/>
    <lineage>
        <taxon>Eukaryota</taxon>
        <taxon>Metazoa</taxon>
        <taxon>Ecdysozoa</taxon>
        <taxon>Arthropoda</taxon>
        <taxon>Hexapoda</taxon>
        <taxon>Insecta</taxon>
        <taxon>Pterygota</taxon>
        <taxon>Neoptera</taxon>
        <taxon>Endopterygota</taxon>
        <taxon>Diptera</taxon>
        <taxon>Brachycera</taxon>
        <taxon>Muscomorpha</taxon>
        <taxon>Ephydroidea</taxon>
        <taxon>Drosophilidae</taxon>
        <taxon>Drosophila</taxon>
    </lineage>
</organism>
<reference evidence="1 2" key="1">
    <citation type="journal article" date="2007" name="Nature">
        <title>Evolution of genes and genomes on the Drosophila phylogeny.</title>
        <authorList>
            <consortium name="Drosophila 12 Genomes Consortium"/>
            <person name="Clark A.G."/>
            <person name="Eisen M.B."/>
            <person name="Smith D.R."/>
            <person name="Bergman C.M."/>
            <person name="Oliver B."/>
            <person name="Markow T.A."/>
            <person name="Kaufman T.C."/>
            <person name="Kellis M."/>
            <person name="Gelbart W."/>
            <person name="Iyer V.N."/>
            <person name="Pollard D.A."/>
            <person name="Sackton T.B."/>
            <person name="Larracuente A.M."/>
            <person name="Singh N.D."/>
            <person name="Abad J.P."/>
            <person name="Abt D.N."/>
            <person name="Adryan B."/>
            <person name="Aguade M."/>
            <person name="Akashi H."/>
            <person name="Anderson W.W."/>
            <person name="Aquadro C.F."/>
            <person name="Ardell D.H."/>
            <person name="Arguello R."/>
            <person name="Artieri C.G."/>
            <person name="Barbash D.A."/>
            <person name="Barker D."/>
            <person name="Barsanti P."/>
            <person name="Batterham P."/>
            <person name="Batzoglou S."/>
            <person name="Begun D."/>
            <person name="Bhutkar A."/>
            <person name="Blanco E."/>
            <person name="Bosak S.A."/>
            <person name="Bradley R.K."/>
            <person name="Brand A.D."/>
            <person name="Brent M.R."/>
            <person name="Brooks A.N."/>
            <person name="Brown R.H."/>
            <person name="Butlin R.K."/>
            <person name="Caggese C."/>
            <person name="Calvi B.R."/>
            <person name="Bernardo de Carvalho A."/>
            <person name="Caspi A."/>
            <person name="Castrezana S."/>
            <person name="Celniker S.E."/>
            <person name="Chang J.L."/>
            <person name="Chapple C."/>
            <person name="Chatterji S."/>
            <person name="Chinwalla A."/>
            <person name="Civetta A."/>
            <person name="Clifton S.W."/>
            <person name="Comeron J.M."/>
            <person name="Costello J.C."/>
            <person name="Coyne J.A."/>
            <person name="Daub J."/>
            <person name="David R.G."/>
            <person name="Delcher A.L."/>
            <person name="Delehaunty K."/>
            <person name="Do C.B."/>
            <person name="Ebling H."/>
            <person name="Edwards K."/>
            <person name="Eickbush T."/>
            <person name="Evans J.D."/>
            <person name="Filipski A."/>
            <person name="Findeiss S."/>
            <person name="Freyhult E."/>
            <person name="Fulton L."/>
            <person name="Fulton R."/>
            <person name="Garcia A.C."/>
            <person name="Gardiner A."/>
            <person name="Garfield D.A."/>
            <person name="Garvin B.E."/>
            <person name="Gibson G."/>
            <person name="Gilbert D."/>
            <person name="Gnerre S."/>
            <person name="Godfrey J."/>
            <person name="Good R."/>
            <person name="Gotea V."/>
            <person name="Gravely B."/>
            <person name="Greenberg A.J."/>
            <person name="Griffiths-Jones S."/>
            <person name="Gross S."/>
            <person name="Guigo R."/>
            <person name="Gustafson E.A."/>
            <person name="Haerty W."/>
            <person name="Hahn M.W."/>
            <person name="Halligan D.L."/>
            <person name="Halpern A.L."/>
            <person name="Halter G.M."/>
            <person name="Han M.V."/>
            <person name="Heger A."/>
            <person name="Hillier L."/>
            <person name="Hinrichs A.S."/>
            <person name="Holmes I."/>
            <person name="Hoskins R.A."/>
            <person name="Hubisz M.J."/>
            <person name="Hultmark D."/>
            <person name="Huntley M.A."/>
            <person name="Jaffe D.B."/>
            <person name="Jagadeeshan S."/>
            <person name="Jeck W.R."/>
            <person name="Johnson J."/>
            <person name="Jones C.D."/>
            <person name="Jordan W.C."/>
            <person name="Karpen G.H."/>
            <person name="Kataoka E."/>
            <person name="Keightley P.D."/>
            <person name="Kheradpour P."/>
            <person name="Kirkness E.F."/>
            <person name="Koerich L.B."/>
            <person name="Kristiansen K."/>
            <person name="Kudrna D."/>
            <person name="Kulathinal R.J."/>
            <person name="Kumar S."/>
            <person name="Kwok R."/>
            <person name="Lander E."/>
            <person name="Langley C.H."/>
            <person name="Lapoint R."/>
            <person name="Lazzaro B.P."/>
            <person name="Lee S.J."/>
            <person name="Levesque L."/>
            <person name="Li R."/>
            <person name="Lin C.F."/>
            <person name="Lin M.F."/>
            <person name="Lindblad-Toh K."/>
            <person name="Llopart A."/>
            <person name="Long M."/>
            <person name="Low L."/>
            <person name="Lozovsky E."/>
            <person name="Lu J."/>
            <person name="Luo M."/>
            <person name="Machado C.A."/>
            <person name="Makalowski W."/>
            <person name="Marzo M."/>
            <person name="Matsuda M."/>
            <person name="Matzkin L."/>
            <person name="McAllister B."/>
            <person name="McBride C.S."/>
            <person name="McKernan B."/>
            <person name="McKernan K."/>
            <person name="Mendez-Lago M."/>
            <person name="Minx P."/>
            <person name="Mollenhauer M.U."/>
            <person name="Montooth K."/>
            <person name="Mount S.M."/>
            <person name="Mu X."/>
            <person name="Myers E."/>
            <person name="Negre B."/>
            <person name="Newfeld S."/>
            <person name="Nielsen R."/>
            <person name="Noor M.A."/>
            <person name="O'Grady P."/>
            <person name="Pachter L."/>
            <person name="Papaceit M."/>
            <person name="Parisi M.J."/>
            <person name="Parisi M."/>
            <person name="Parts L."/>
            <person name="Pedersen J.S."/>
            <person name="Pesole G."/>
            <person name="Phillippy A.M."/>
            <person name="Ponting C.P."/>
            <person name="Pop M."/>
            <person name="Porcelli D."/>
            <person name="Powell J.R."/>
            <person name="Prohaska S."/>
            <person name="Pruitt K."/>
            <person name="Puig M."/>
            <person name="Quesneville H."/>
            <person name="Ram K.R."/>
            <person name="Rand D."/>
            <person name="Rasmussen M.D."/>
            <person name="Reed L.K."/>
            <person name="Reenan R."/>
            <person name="Reily A."/>
            <person name="Remington K.A."/>
            <person name="Rieger T.T."/>
            <person name="Ritchie M.G."/>
            <person name="Robin C."/>
            <person name="Rogers Y.H."/>
            <person name="Rohde C."/>
            <person name="Rozas J."/>
            <person name="Rubenfield M.J."/>
            <person name="Ruiz A."/>
            <person name="Russo S."/>
            <person name="Salzberg S.L."/>
            <person name="Sanchez-Gracia A."/>
            <person name="Saranga D.J."/>
            <person name="Sato H."/>
            <person name="Schaeffer S.W."/>
            <person name="Schatz M.C."/>
            <person name="Schlenke T."/>
            <person name="Schwartz R."/>
            <person name="Segarra C."/>
            <person name="Singh R.S."/>
            <person name="Sirot L."/>
            <person name="Sirota M."/>
            <person name="Sisneros N.B."/>
            <person name="Smith C.D."/>
            <person name="Smith T.F."/>
            <person name="Spieth J."/>
            <person name="Stage D.E."/>
            <person name="Stark A."/>
            <person name="Stephan W."/>
            <person name="Strausberg R.L."/>
            <person name="Strempel S."/>
            <person name="Sturgill D."/>
            <person name="Sutton G."/>
            <person name="Sutton G.G."/>
            <person name="Tao W."/>
            <person name="Teichmann S."/>
            <person name="Tobari Y.N."/>
            <person name="Tomimura Y."/>
            <person name="Tsolas J.M."/>
            <person name="Valente V.L."/>
            <person name="Venter E."/>
            <person name="Venter J.C."/>
            <person name="Vicario S."/>
            <person name="Vieira F.G."/>
            <person name="Vilella A.J."/>
            <person name="Villasante A."/>
            <person name="Walenz B."/>
            <person name="Wang J."/>
            <person name="Wasserman M."/>
            <person name="Watts T."/>
            <person name="Wilson D."/>
            <person name="Wilson R.K."/>
            <person name="Wing R.A."/>
            <person name="Wolfner M.F."/>
            <person name="Wong A."/>
            <person name="Wong G.K."/>
            <person name="Wu C.I."/>
            <person name="Wu G."/>
            <person name="Yamamoto D."/>
            <person name="Yang H.P."/>
            <person name="Yang S.P."/>
            <person name="Yorke J.A."/>
            <person name="Yoshida K."/>
            <person name="Zdobnov E."/>
            <person name="Zhang P."/>
            <person name="Zhang Y."/>
            <person name="Zimin A.V."/>
            <person name="Baldwin J."/>
            <person name="Abdouelleil A."/>
            <person name="Abdulkadir J."/>
            <person name="Abebe A."/>
            <person name="Abera B."/>
            <person name="Abreu J."/>
            <person name="Acer S.C."/>
            <person name="Aftuck L."/>
            <person name="Alexander A."/>
            <person name="An P."/>
            <person name="Anderson E."/>
            <person name="Anderson S."/>
            <person name="Arachi H."/>
            <person name="Azer M."/>
            <person name="Bachantsang P."/>
            <person name="Barry A."/>
            <person name="Bayul T."/>
            <person name="Berlin A."/>
            <person name="Bessette D."/>
            <person name="Bloom T."/>
            <person name="Blye J."/>
            <person name="Boguslavskiy L."/>
            <person name="Bonnet C."/>
            <person name="Boukhgalter B."/>
            <person name="Bourzgui I."/>
            <person name="Brown A."/>
            <person name="Cahill P."/>
            <person name="Channer S."/>
            <person name="Cheshatsang Y."/>
            <person name="Chuda L."/>
            <person name="Citroen M."/>
            <person name="Collymore A."/>
            <person name="Cooke P."/>
            <person name="Costello M."/>
            <person name="D'Aco K."/>
            <person name="Daza R."/>
            <person name="De Haan G."/>
            <person name="DeGray S."/>
            <person name="DeMaso C."/>
            <person name="Dhargay N."/>
            <person name="Dooley K."/>
            <person name="Dooley E."/>
            <person name="Doricent M."/>
            <person name="Dorje P."/>
            <person name="Dorjee K."/>
            <person name="Dupes A."/>
            <person name="Elong R."/>
            <person name="Falk J."/>
            <person name="Farina A."/>
            <person name="Faro S."/>
            <person name="Ferguson D."/>
            <person name="Fisher S."/>
            <person name="Foley C.D."/>
            <person name="Franke A."/>
            <person name="Friedrich D."/>
            <person name="Gadbois L."/>
            <person name="Gearin G."/>
            <person name="Gearin C.R."/>
            <person name="Giannoukos G."/>
            <person name="Goode T."/>
            <person name="Graham J."/>
            <person name="Grandbois E."/>
            <person name="Grewal S."/>
            <person name="Gyaltsen K."/>
            <person name="Hafez N."/>
            <person name="Hagos B."/>
            <person name="Hall J."/>
            <person name="Henson C."/>
            <person name="Hollinger A."/>
            <person name="Honan T."/>
            <person name="Huard M.D."/>
            <person name="Hughes L."/>
            <person name="Hurhula B."/>
            <person name="Husby M.E."/>
            <person name="Kamat A."/>
            <person name="Kanga B."/>
            <person name="Kashin S."/>
            <person name="Khazanovich D."/>
            <person name="Kisner P."/>
            <person name="Lance K."/>
            <person name="Lara M."/>
            <person name="Lee W."/>
            <person name="Lennon N."/>
            <person name="Letendre F."/>
            <person name="LeVine R."/>
            <person name="Lipovsky A."/>
            <person name="Liu X."/>
            <person name="Liu J."/>
            <person name="Liu S."/>
            <person name="Lokyitsang T."/>
            <person name="Lokyitsang Y."/>
            <person name="Lubonja R."/>
            <person name="Lui A."/>
            <person name="MacDonald P."/>
            <person name="Magnisalis V."/>
            <person name="Maru K."/>
            <person name="Matthews C."/>
            <person name="McCusker W."/>
            <person name="McDonough S."/>
            <person name="Mehta T."/>
            <person name="Meldrim J."/>
            <person name="Meneus L."/>
            <person name="Mihai O."/>
            <person name="Mihalev A."/>
            <person name="Mihova T."/>
            <person name="Mittelman R."/>
            <person name="Mlenga V."/>
            <person name="Montmayeur A."/>
            <person name="Mulrain L."/>
            <person name="Navidi A."/>
            <person name="Naylor J."/>
            <person name="Negash T."/>
            <person name="Nguyen T."/>
            <person name="Nguyen N."/>
            <person name="Nicol R."/>
            <person name="Norbu C."/>
            <person name="Norbu N."/>
            <person name="Novod N."/>
            <person name="O'Neill B."/>
            <person name="Osman S."/>
            <person name="Markiewicz E."/>
            <person name="Oyono O.L."/>
            <person name="Patti C."/>
            <person name="Phunkhang P."/>
            <person name="Pierre F."/>
            <person name="Priest M."/>
            <person name="Raghuraman S."/>
            <person name="Rege F."/>
            <person name="Reyes R."/>
            <person name="Rise C."/>
            <person name="Rogov P."/>
            <person name="Ross K."/>
            <person name="Ryan E."/>
            <person name="Settipalli S."/>
            <person name="Shea T."/>
            <person name="Sherpa N."/>
            <person name="Shi L."/>
            <person name="Shih D."/>
            <person name="Sparrow T."/>
            <person name="Spaulding J."/>
            <person name="Stalker J."/>
            <person name="Stange-Thomann N."/>
            <person name="Stavropoulos S."/>
            <person name="Stone C."/>
            <person name="Strader C."/>
            <person name="Tesfaye S."/>
            <person name="Thomson T."/>
            <person name="Thoulutsang Y."/>
            <person name="Thoulutsang D."/>
            <person name="Topham K."/>
            <person name="Topping I."/>
            <person name="Tsamla T."/>
            <person name="Vassiliev H."/>
            <person name="Vo A."/>
            <person name="Wangchuk T."/>
            <person name="Wangdi T."/>
            <person name="Weiand M."/>
            <person name="Wilkinson J."/>
            <person name="Wilson A."/>
            <person name="Yadav S."/>
            <person name="Young G."/>
            <person name="Yu Q."/>
            <person name="Zembek L."/>
            <person name="Zhong D."/>
            <person name="Zimmer A."/>
            <person name="Zwirko Z."/>
            <person name="Jaffe D.B."/>
            <person name="Alvarez P."/>
            <person name="Brockman W."/>
            <person name="Butler J."/>
            <person name="Chin C."/>
            <person name="Gnerre S."/>
            <person name="Grabherr M."/>
            <person name="Kleber M."/>
            <person name="Mauceli E."/>
            <person name="MacCallum I."/>
        </authorList>
    </citation>
    <scope>NUCLEOTIDE SEQUENCE [LARGE SCALE GENOMIC DNA]</scope>
    <source>
        <strain evidence="2">Tucson 15010-1051.87</strain>
    </source>
</reference>
<dbReference type="InParanoid" id="A0A0Q9WFE8"/>
<evidence type="ECO:0000313" key="1">
    <source>
        <dbReference type="EMBL" id="KRF83340.1"/>
    </source>
</evidence>
<dbReference type="EMBL" id="CH940650">
    <property type="protein sequence ID" value="KRF83340.1"/>
    <property type="molecule type" value="Genomic_DNA"/>
</dbReference>
<dbReference type="Proteomes" id="UP000008792">
    <property type="component" value="Unassembled WGS sequence"/>
</dbReference>
<keyword evidence="2" id="KW-1185">Reference proteome</keyword>
<gene>
    <name evidence="1" type="primary">Dvir\GJ26015</name>
    <name evidence="1" type="ORF">Dvir_GJ26015</name>
</gene>
<dbReference type="AlphaFoldDB" id="A0A0Q9WFE8"/>
<proteinExistence type="predicted"/>
<dbReference type="KEGG" id="dvi:26530785"/>
<protein>
    <submittedName>
        <fullName evidence="1">Uncharacterized protein</fullName>
    </submittedName>
</protein>
<accession>A0A0Q9WFE8</accession>